<proteinExistence type="predicted"/>
<evidence type="ECO:0000313" key="2">
    <source>
        <dbReference type="EMBL" id="SCA58282.1"/>
    </source>
</evidence>
<dbReference type="PANTHER" id="PTHR43155">
    <property type="entry name" value="CYCLIC DI-GMP PHOSPHODIESTERASE PA4108-RELATED"/>
    <property type="match status" value="1"/>
</dbReference>
<dbReference type="AlphaFoldDB" id="A0A1C3RLW7"/>
<evidence type="ECO:0000259" key="1">
    <source>
        <dbReference type="PROSITE" id="PS51832"/>
    </source>
</evidence>
<dbReference type="PANTHER" id="PTHR43155:SF1">
    <property type="entry name" value="3'3'-CGAMP-SPECIFIC PHOSPHODIESTERASE 1"/>
    <property type="match status" value="1"/>
</dbReference>
<keyword evidence="3" id="KW-1185">Reference proteome</keyword>
<dbReference type="InterPro" id="IPR003607">
    <property type="entry name" value="HD/PDEase_dom"/>
</dbReference>
<dbReference type="SUPFAM" id="SSF109604">
    <property type="entry name" value="HD-domain/PDEase-like"/>
    <property type="match status" value="2"/>
</dbReference>
<dbReference type="SMART" id="SM00471">
    <property type="entry name" value="HDc"/>
    <property type="match status" value="1"/>
</dbReference>
<dbReference type="OrthoDB" id="9802066at2"/>
<dbReference type="EMBL" id="FLYE01000048">
    <property type="protein sequence ID" value="SCA58282.1"/>
    <property type="molecule type" value="Genomic_DNA"/>
</dbReference>
<organism evidence="2 3">
    <name type="scientific">Candidatus Terasakiella magnetica</name>
    <dbReference type="NCBI Taxonomy" id="1867952"/>
    <lineage>
        <taxon>Bacteria</taxon>
        <taxon>Pseudomonadati</taxon>
        <taxon>Pseudomonadota</taxon>
        <taxon>Alphaproteobacteria</taxon>
        <taxon>Rhodospirillales</taxon>
        <taxon>Terasakiellaceae</taxon>
        <taxon>Terasakiella</taxon>
    </lineage>
</organism>
<accession>A0A1C3RLW7</accession>
<dbReference type="CDD" id="cd00077">
    <property type="entry name" value="HDc"/>
    <property type="match status" value="2"/>
</dbReference>
<dbReference type="InterPro" id="IPR037522">
    <property type="entry name" value="HD_GYP_dom"/>
</dbReference>
<sequence>MLKLNKHKAICALASALDYVGVDDLFHGHRVGAMALQMAKHMGWSDRDCLFVTHLGLLHDCGVSSSLEHGSLTKEMEWTGAQEHCIRGYEYLNNCSLLKEFALPVRHHHDRWECLTNLDLPDKIKRLANLIFLSDRIDVLAAHERAQDPMHSPLILIKSGIFDQVKKSSGDLFDPELVDVFLEVAQADAFWFNCGPEAIESLLDGLQPENDQLHISGQNVHDFSLLIGRIIDAKSPFTHEHSVKVAKLSRYMAELCGFSGNVLDDIEVAGLLHDAGKLRVPDEILEKAGPLDVQERAVIRRHSFDSALVLHNVIPDSRITRWVAMHHERWDGSGYPYSLDKTQIEREAHILAVCDVFQALVQKRPYRESLSADVVLDIISKQTEEGAFDPELITLLETHLTEFYVMAS</sequence>
<name>A0A1C3RLW7_9PROT</name>
<evidence type="ECO:0000313" key="3">
    <source>
        <dbReference type="Proteomes" id="UP000231658"/>
    </source>
</evidence>
<dbReference type="Proteomes" id="UP000231658">
    <property type="component" value="Unassembled WGS sequence"/>
</dbReference>
<protein>
    <submittedName>
        <fullName evidence="2">HD-domain containing protein</fullName>
    </submittedName>
</protein>
<feature type="domain" description="HD-GYP" evidence="1">
    <location>
        <begin position="216"/>
        <end position="408"/>
    </location>
</feature>
<reference evidence="2 3" key="1">
    <citation type="submission" date="2016-07" db="EMBL/GenBank/DDBJ databases">
        <authorList>
            <person name="Lefevre C.T."/>
        </authorList>
    </citation>
    <scope>NUCLEOTIDE SEQUENCE [LARGE SCALE GENOMIC DNA]</scope>
    <source>
        <strain evidence="2">PR1</strain>
    </source>
</reference>
<dbReference type="STRING" id="1867952.MTBPR1_90129"/>
<dbReference type="GO" id="GO:0008081">
    <property type="term" value="F:phosphoric diester hydrolase activity"/>
    <property type="evidence" value="ECO:0007669"/>
    <property type="project" value="UniProtKB-ARBA"/>
</dbReference>
<dbReference type="RefSeq" id="WP_069190281.1">
    <property type="nucleotide sequence ID" value="NZ_FLYE01000048.1"/>
</dbReference>
<dbReference type="PROSITE" id="PS51832">
    <property type="entry name" value="HD_GYP"/>
    <property type="match status" value="1"/>
</dbReference>
<gene>
    <name evidence="2" type="ORF">MTBPR1_90129</name>
</gene>
<dbReference type="Gene3D" id="1.10.3210.10">
    <property type="entry name" value="Hypothetical protein af1432"/>
    <property type="match status" value="2"/>
</dbReference>
<dbReference type="Pfam" id="PF13487">
    <property type="entry name" value="HD_5"/>
    <property type="match status" value="1"/>
</dbReference>